<gene>
    <name evidence="1" type="ORF">PMEA_00032563</name>
</gene>
<dbReference type="SUPFAM" id="SSF56112">
    <property type="entry name" value="Protein kinase-like (PK-like)"/>
    <property type="match status" value="1"/>
</dbReference>
<proteinExistence type="predicted"/>
<keyword evidence="2" id="KW-1185">Reference proteome</keyword>
<dbReference type="EMBL" id="CALNXJ010000076">
    <property type="protein sequence ID" value="CAH3160597.1"/>
    <property type="molecule type" value="Genomic_DNA"/>
</dbReference>
<reference evidence="1 2" key="1">
    <citation type="submission" date="2022-05" db="EMBL/GenBank/DDBJ databases">
        <authorList>
            <consortium name="Genoscope - CEA"/>
            <person name="William W."/>
        </authorList>
    </citation>
    <scope>NUCLEOTIDE SEQUENCE [LARGE SCALE GENOMIC DNA]</scope>
</reference>
<dbReference type="Proteomes" id="UP001159428">
    <property type="component" value="Unassembled WGS sequence"/>
</dbReference>
<dbReference type="AlphaFoldDB" id="A0AAU9XXA8"/>
<protein>
    <submittedName>
        <fullName evidence="1">Uncharacterized protein</fullName>
    </submittedName>
</protein>
<organism evidence="1 2">
    <name type="scientific">Pocillopora meandrina</name>
    <dbReference type="NCBI Taxonomy" id="46732"/>
    <lineage>
        <taxon>Eukaryota</taxon>
        <taxon>Metazoa</taxon>
        <taxon>Cnidaria</taxon>
        <taxon>Anthozoa</taxon>
        <taxon>Hexacorallia</taxon>
        <taxon>Scleractinia</taxon>
        <taxon>Astrocoeniina</taxon>
        <taxon>Pocilloporidae</taxon>
        <taxon>Pocillopora</taxon>
    </lineage>
</organism>
<sequence length="50" mass="6231">MLGCWQRNPDERPSFEQLYEMLEELLQQETRTYINVTYFEEQNKEEATWI</sequence>
<evidence type="ECO:0000313" key="2">
    <source>
        <dbReference type="Proteomes" id="UP001159428"/>
    </source>
</evidence>
<accession>A0AAU9XXA8</accession>
<dbReference type="Gene3D" id="1.10.510.10">
    <property type="entry name" value="Transferase(Phosphotransferase) domain 1"/>
    <property type="match status" value="1"/>
</dbReference>
<name>A0AAU9XXA8_9CNID</name>
<dbReference type="InterPro" id="IPR011009">
    <property type="entry name" value="Kinase-like_dom_sf"/>
</dbReference>
<evidence type="ECO:0000313" key="1">
    <source>
        <dbReference type="EMBL" id="CAH3160597.1"/>
    </source>
</evidence>
<comment type="caution">
    <text evidence="1">The sequence shown here is derived from an EMBL/GenBank/DDBJ whole genome shotgun (WGS) entry which is preliminary data.</text>
</comment>